<dbReference type="PANTHER" id="PTHR11022">
    <property type="entry name" value="PEPTIDOGLYCAN RECOGNITION PROTEIN"/>
    <property type="match status" value="1"/>
</dbReference>
<feature type="transmembrane region" description="Helical" evidence="4">
    <location>
        <begin position="95"/>
        <end position="114"/>
    </location>
</feature>
<dbReference type="InterPro" id="IPR015510">
    <property type="entry name" value="PGRP"/>
</dbReference>
<proteinExistence type="inferred from homology"/>
<organism evidence="7 8">
    <name type="scientific">Bombyx mori</name>
    <name type="common">Silk moth</name>
    <dbReference type="NCBI Taxonomy" id="7091"/>
    <lineage>
        <taxon>Eukaryota</taxon>
        <taxon>Metazoa</taxon>
        <taxon>Ecdysozoa</taxon>
        <taxon>Arthropoda</taxon>
        <taxon>Hexapoda</taxon>
        <taxon>Insecta</taxon>
        <taxon>Pterygota</taxon>
        <taxon>Neoptera</taxon>
        <taxon>Endopterygota</taxon>
        <taxon>Lepidoptera</taxon>
        <taxon>Glossata</taxon>
        <taxon>Ditrysia</taxon>
        <taxon>Bombycoidea</taxon>
        <taxon>Bombycidae</taxon>
        <taxon>Bombycinae</taxon>
        <taxon>Bombyx</taxon>
    </lineage>
</organism>
<evidence type="ECO:0000256" key="2">
    <source>
        <dbReference type="ARBA" id="ARBA00022588"/>
    </source>
</evidence>
<dbReference type="GO" id="GO:0009253">
    <property type="term" value="P:peptidoglycan catabolic process"/>
    <property type="evidence" value="ECO:0007669"/>
    <property type="project" value="InterPro"/>
</dbReference>
<evidence type="ECO:0000256" key="3">
    <source>
        <dbReference type="ARBA" id="ARBA00022859"/>
    </source>
</evidence>
<dbReference type="Proteomes" id="UP000005204">
    <property type="component" value="Unassembled WGS sequence"/>
</dbReference>
<keyword evidence="3" id="KW-0391">Immunity</keyword>
<evidence type="ECO:0000259" key="5">
    <source>
        <dbReference type="SMART" id="SM00644"/>
    </source>
</evidence>
<feature type="domain" description="Peptidoglycan recognition protein family" evidence="6">
    <location>
        <begin position="189"/>
        <end position="334"/>
    </location>
</feature>
<keyword evidence="2" id="KW-0399">Innate immunity</keyword>
<feature type="transmembrane region" description="Helical" evidence="4">
    <location>
        <begin position="148"/>
        <end position="169"/>
    </location>
</feature>
<dbReference type="InterPro" id="IPR006619">
    <property type="entry name" value="PGRP_domain_met/bac"/>
</dbReference>
<dbReference type="InterPro" id="IPR036505">
    <property type="entry name" value="Amidase/PGRP_sf"/>
</dbReference>
<dbReference type="GO" id="GO:0008745">
    <property type="term" value="F:N-acetylmuramoyl-L-alanine amidase activity"/>
    <property type="evidence" value="ECO:0007669"/>
    <property type="project" value="InterPro"/>
</dbReference>
<dbReference type="GO" id="GO:0045087">
    <property type="term" value="P:innate immune response"/>
    <property type="evidence" value="ECO:0007669"/>
    <property type="project" value="UniProtKB-KW"/>
</dbReference>
<dbReference type="SMART" id="SM00701">
    <property type="entry name" value="PGRP"/>
    <property type="match status" value="1"/>
</dbReference>
<keyword evidence="4" id="KW-0472">Membrane</keyword>
<dbReference type="Gene3D" id="3.40.80.10">
    <property type="entry name" value="Peptidoglycan recognition protein-like"/>
    <property type="match status" value="1"/>
</dbReference>
<dbReference type="CDD" id="cd06583">
    <property type="entry name" value="PGRP"/>
    <property type="match status" value="1"/>
</dbReference>
<evidence type="ECO:0000259" key="6">
    <source>
        <dbReference type="SMART" id="SM00701"/>
    </source>
</evidence>
<dbReference type="EnsemblMetazoa" id="XM_038019107.1">
    <property type="protein sequence ID" value="XP_037875035.1"/>
    <property type="gene ID" value="LOC101739748"/>
</dbReference>
<reference evidence="7" key="2">
    <citation type="submission" date="2022-06" db="UniProtKB">
        <authorList>
            <consortium name="EnsemblMetazoa"/>
        </authorList>
    </citation>
    <scope>IDENTIFICATION</scope>
    <source>
        <strain evidence="7">p50T (Dazao)</strain>
    </source>
</reference>
<sequence length="375" mass="42486">MWSDSDGERELAMMYRPDCSSDFVLMDERMIASASRAAVSPPISQLNVSKSSRVHIGPKFVSVTQKVRNTEEIKGQLLGLELVSSQNTRKIRCSIAVFVCWALIVTVGLSFYVFHYALSKNEARLDLELPLPRYLWKVLKNTSRAERLSCSVALTALVICIGLTLYFALTTETVANDDDIDVAPHEWNITREMWLAQIVNDTESVREYNPIRLVIVQHTVSPECDTFQTCASQMRILQSNVLNNLEDDIPYNFLIGNDGRVYEGRGWGLVGAHTYHYNRCSLGIGFLGDYREELDPHTRVTDLQIARTKILLEDGVKRGFLHPKYYINGACDFQSTASPGSNLYKALKSFEHFDHKGILANRTCDEIYTILKNKI</sequence>
<protein>
    <submittedName>
        <fullName evidence="7">Uncharacterized protein</fullName>
    </submittedName>
</protein>
<accession>A0A8R2M5E7</accession>
<evidence type="ECO:0000313" key="7">
    <source>
        <dbReference type="EnsemblMetazoa" id="XP_037875035.1"/>
    </source>
</evidence>
<reference evidence="8" key="1">
    <citation type="journal article" date="2008" name="Insect Biochem. Mol. Biol.">
        <title>The genome of a lepidopteran model insect, the silkworm Bombyx mori.</title>
        <authorList>
            <consortium name="International Silkworm Genome Consortium"/>
        </authorList>
    </citation>
    <scope>NUCLEOTIDE SEQUENCE [LARGE SCALE GENOMIC DNA]</scope>
    <source>
        <strain evidence="8">p50T</strain>
    </source>
</reference>
<feature type="domain" description="N-acetylmuramoyl-L-alanine amidase" evidence="5">
    <location>
        <begin position="199"/>
        <end position="340"/>
    </location>
</feature>
<evidence type="ECO:0000256" key="1">
    <source>
        <dbReference type="ARBA" id="ARBA00007553"/>
    </source>
</evidence>
<keyword evidence="4" id="KW-0812">Transmembrane</keyword>
<comment type="similarity">
    <text evidence="1">Belongs to the N-acetylmuramoyl-L-alanine amidase 2 family.</text>
</comment>
<dbReference type="SMART" id="SM00644">
    <property type="entry name" value="Ami_2"/>
    <property type="match status" value="1"/>
</dbReference>
<dbReference type="GO" id="GO:0008270">
    <property type="term" value="F:zinc ion binding"/>
    <property type="evidence" value="ECO:0007669"/>
    <property type="project" value="InterPro"/>
</dbReference>
<dbReference type="Pfam" id="PF01510">
    <property type="entry name" value="Amidase_2"/>
    <property type="match status" value="1"/>
</dbReference>
<dbReference type="AlphaFoldDB" id="A0A8R2M5E7"/>
<dbReference type="SUPFAM" id="SSF55846">
    <property type="entry name" value="N-acetylmuramoyl-L-alanine amidase-like"/>
    <property type="match status" value="1"/>
</dbReference>
<dbReference type="PANTHER" id="PTHR11022:SF41">
    <property type="entry name" value="PEPTIDOGLYCAN-RECOGNITION PROTEIN LC-RELATED"/>
    <property type="match status" value="1"/>
</dbReference>
<evidence type="ECO:0000256" key="4">
    <source>
        <dbReference type="SAM" id="Phobius"/>
    </source>
</evidence>
<evidence type="ECO:0000313" key="8">
    <source>
        <dbReference type="Proteomes" id="UP000005204"/>
    </source>
</evidence>
<dbReference type="InterPro" id="IPR002502">
    <property type="entry name" value="Amidase_domain"/>
</dbReference>
<keyword evidence="4" id="KW-1133">Transmembrane helix</keyword>
<name>A0A8R2M5E7_BOMMO</name>
<keyword evidence="8" id="KW-1185">Reference proteome</keyword>